<dbReference type="InterPro" id="IPR014710">
    <property type="entry name" value="RmlC-like_jellyroll"/>
</dbReference>
<organism evidence="2 3">
    <name type="scientific">Listeria weihenstephanensis</name>
    <dbReference type="NCBI Taxonomy" id="1006155"/>
    <lineage>
        <taxon>Bacteria</taxon>
        <taxon>Bacillati</taxon>
        <taxon>Bacillota</taxon>
        <taxon>Bacilli</taxon>
        <taxon>Bacillales</taxon>
        <taxon>Listeriaceae</taxon>
        <taxon>Listeria</taxon>
    </lineage>
</organism>
<dbReference type="SUPFAM" id="SSF51206">
    <property type="entry name" value="cAMP-binding domain-like"/>
    <property type="match status" value="1"/>
</dbReference>
<dbReference type="EMBL" id="CP011102">
    <property type="protein sequence ID" value="AQY50375.1"/>
    <property type="molecule type" value="Genomic_DNA"/>
</dbReference>
<dbReference type="RefSeq" id="WP_036063292.1">
    <property type="nucleotide sequence ID" value="NZ_CP011102.1"/>
</dbReference>
<evidence type="ECO:0008006" key="4">
    <source>
        <dbReference type="Google" id="ProtNLM"/>
    </source>
</evidence>
<dbReference type="Gene3D" id="2.60.120.10">
    <property type="entry name" value="Jelly Rolls"/>
    <property type="match status" value="1"/>
</dbReference>
<dbReference type="Gene3D" id="1.10.10.10">
    <property type="entry name" value="Winged helix-like DNA-binding domain superfamily/Winged helix DNA-binding domain"/>
    <property type="match status" value="1"/>
</dbReference>
<dbReference type="InterPro" id="IPR036388">
    <property type="entry name" value="WH-like_DNA-bd_sf"/>
</dbReference>
<dbReference type="InterPro" id="IPR018490">
    <property type="entry name" value="cNMP-bd_dom_sf"/>
</dbReference>
<proteinExistence type="predicted"/>
<evidence type="ECO:0000256" key="1">
    <source>
        <dbReference type="ARBA" id="ARBA00023159"/>
    </source>
</evidence>
<keyword evidence="3" id="KW-1185">Reference proteome</keyword>
<reference evidence="3" key="1">
    <citation type="submission" date="2015-03" db="EMBL/GenBank/DDBJ databases">
        <authorList>
            <person name="Ferrari E."/>
            <person name="Walter M.C."/>
            <person name="Huptas C."/>
            <person name="Scherer S."/>
            <person name="Mueller-Herbst S."/>
        </authorList>
    </citation>
    <scope>NUCLEOTIDE SEQUENCE [LARGE SCALE GENOMIC DNA]</scope>
    <source>
        <strain evidence="3">LWP01</strain>
    </source>
</reference>
<protein>
    <recommendedName>
        <fullName evidence="4">HTH crp-type domain-containing protein</fullName>
    </recommendedName>
</protein>
<keyword evidence="1" id="KW-0010">Activator</keyword>
<dbReference type="SUPFAM" id="SSF46785">
    <property type="entry name" value="Winged helix' DNA-binding domain"/>
    <property type="match status" value="1"/>
</dbReference>
<dbReference type="AlphaFoldDB" id="A0A1S7FSQ1"/>
<gene>
    <name evidence="2" type="ORF">UE46_04575</name>
</gene>
<name>A0A1S7FSQ1_9LIST</name>
<evidence type="ECO:0000313" key="3">
    <source>
        <dbReference type="Proteomes" id="UP000223060"/>
    </source>
</evidence>
<dbReference type="KEGG" id="lwi:UE46_04575"/>
<dbReference type="Proteomes" id="UP000223060">
    <property type="component" value="Chromosome"/>
</dbReference>
<accession>A0A1S7FSQ1</accession>
<sequence>MSTNTQNQTGNLLASLLEINIPSEKMILLKNDKIELTSINKEPYIFIIVSGVVGISSNTNAMIDFAGEGDLLDYNAYSSYLSGQALTDKVTIWRFGQMDIFTQIAQNPVIQMQHYHMLQSIQRRLEQKQIHATLDTKNKIAVFIHTLAVRYNTKVDNQGMLELPHYFSRRMIANYAGVSLGTLTTHLQQLAVEDRVVFNKHVILISENNGVL</sequence>
<dbReference type="InterPro" id="IPR036390">
    <property type="entry name" value="WH_DNA-bd_sf"/>
</dbReference>
<evidence type="ECO:0000313" key="2">
    <source>
        <dbReference type="EMBL" id="AQY50375.1"/>
    </source>
</evidence>